<dbReference type="InterPro" id="IPR036259">
    <property type="entry name" value="MFS_trans_sf"/>
</dbReference>
<dbReference type="Proteomes" id="UP000887566">
    <property type="component" value="Unplaced"/>
</dbReference>
<accession>A0A914WNT8</accession>
<reference evidence="10" key="1">
    <citation type="submission" date="2022-11" db="UniProtKB">
        <authorList>
            <consortium name="WormBaseParasite"/>
        </authorList>
    </citation>
    <scope>IDENTIFICATION</scope>
</reference>
<dbReference type="PIRSF" id="PIRSF016379">
    <property type="entry name" value="ENT"/>
    <property type="match status" value="1"/>
</dbReference>
<dbReference type="GO" id="GO:0005886">
    <property type="term" value="C:plasma membrane"/>
    <property type="evidence" value="ECO:0007669"/>
    <property type="project" value="TreeGrafter"/>
</dbReference>
<dbReference type="InterPro" id="IPR002259">
    <property type="entry name" value="Eqnu_transpt"/>
</dbReference>
<protein>
    <submittedName>
        <fullName evidence="10">Equilibrative nucleoside transporter 1</fullName>
    </submittedName>
</protein>
<comment type="similarity">
    <text evidence="2">Belongs to the SLC29A/ENT transporter (TC 2.A.57) family.</text>
</comment>
<comment type="subcellular location">
    <subcellularLocation>
        <location evidence="1">Membrane</location>
        <topology evidence="1">Multi-pass membrane protein</topology>
    </subcellularLocation>
</comment>
<dbReference type="PANTHER" id="PTHR10332:SF80">
    <property type="entry name" value="EQUILIBRATIVE NUCLEOSIDE TRANSPORTER 2, ISOFORM A"/>
    <property type="match status" value="1"/>
</dbReference>
<dbReference type="GO" id="GO:0005337">
    <property type="term" value="F:nucleoside transmembrane transporter activity"/>
    <property type="evidence" value="ECO:0007669"/>
    <property type="project" value="InterPro"/>
</dbReference>
<evidence type="ECO:0000256" key="1">
    <source>
        <dbReference type="ARBA" id="ARBA00004141"/>
    </source>
</evidence>
<feature type="transmembrane region" description="Helical" evidence="8">
    <location>
        <begin position="218"/>
        <end position="239"/>
    </location>
</feature>
<feature type="transmembrane region" description="Helical" evidence="8">
    <location>
        <begin position="430"/>
        <end position="452"/>
    </location>
</feature>
<evidence type="ECO:0000256" key="2">
    <source>
        <dbReference type="ARBA" id="ARBA00007965"/>
    </source>
</evidence>
<dbReference type="PRINTS" id="PR01130">
    <property type="entry name" value="DERENTRNSPRT"/>
</dbReference>
<feature type="transmembrane region" description="Helical" evidence="8">
    <location>
        <begin position="245"/>
        <end position="266"/>
    </location>
</feature>
<keyword evidence="6 8" id="KW-0472">Membrane</keyword>
<feature type="transmembrane region" description="Helical" evidence="8">
    <location>
        <begin position="464"/>
        <end position="489"/>
    </location>
</feature>
<dbReference type="PANTHER" id="PTHR10332">
    <property type="entry name" value="EQUILIBRATIVE NUCLEOSIDE TRANSPORTER"/>
    <property type="match status" value="1"/>
</dbReference>
<feature type="transmembrane region" description="Helical" evidence="8">
    <location>
        <begin position="118"/>
        <end position="140"/>
    </location>
</feature>
<organism evidence="9 10">
    <name type="scientific">Plectus sambesii</name>
    <dbReference type="NCBI Taxonomy" id="2011161"/>
    <lineage>
        <taxon>Eukaryota</taxon>
        <taxon>Metazoa</taxon>
        <taxon>Ecdysozoa</taxon>
        <taxon>Nematoda</taxon>
        <taxon>Chromadorea</taxon>
        <taxon>Plectida</taxon>
        <taxon>Plectina</taxon>
        <taxon>Plectoidea</taxon>
        <taxon>Plectidae</taxon>
        <taxon>Plectus</taxon>
    </lineage>
</organism>
<keyword evidence="4 8" id="KW-0812">Transmembrane</keyword>
<dbReference type="SUPFAM" id="SSF103473">
    <property type="entry name" value="MFS general substrate transporter"/>
    <property type="match status" value="1"/>
</dbReference>
<evidence type="ECO:0000256" key="4">
    <source>
        <dbReference type="ARBA" id="ARBA00022692"/>
    </source>
</evidence>
<evidence type="ECO:0000256" key="3">
    <source>
        <dbReference type="ARBA" id="ARBA00022448"/>
    </source>
</evidence>
<evidence type="ECO:0000256" key="6">
    <source>
        <dbReference type="ARBA" id="ARBA00023136"/>
    </source>
</evidence>
<dbReference type="Pfam" id="PF01733">
    <property type="entry name" value="Nucleoside_tran"/>
    <property type="match status" value="1"/>
</dbReference>
<proteinExistence type="inferred from homology"/>
<feature type="transmembrane region" description="Helical" evidence="8">
    <location>
        <begin position="152"/>
        <end position="172"/>
    </location>
</feature>
<feature type="region of interest" description="Disordered" evidence="7">
    <location>
        <begin position="1"/>
        <end position="25"/>
    </location>
</feature>
<sequence length="507" mass="57125">MDVNDERESDAFDRGDPSRRSDTRQLVVDKARLPHVFVEDGTATDADVEKERRSLIINGHSEREAKEVPPVDRYNLVYGIMLLHGIGVLMPWNMFITATDYFVNYKLGGDESQYGKNFLSYLGICSQMPNLLLNMVNMVVEVKGSLSKRIVSSLLVVAAICLVTVVLAIIDSSGWPEGFFFLTMGTVIILNGANGIYQNSIYGLAADFPPHFSNAIVVGNNLCGTFISLVNILAIWAAPSKRLAAIYYFIAALLTIFACFDSYFVLPYCKFYRYYQERGMATRQQEAAEQSKKRNRRDESSCLQSIKSKLRPFGEVFKLAWVQMFNVFFVFFVTLTIFPAMLASVEPYDHSTPFSDEESAKYFTPITTFLAFNIFAFFGSLGAHFFQVPGPRRLWIPVLVRGLMIPYFMFCNYKPRFRTWDVYITSDIAYTGMVILMSLSSGYLSSLAMMYAPRVVEGSKSRTAGMMAAFFLICGICGGVYFTLVIVFINESLGPNTPIYQNKTVLN</sequence>
<feature type="transmembrane region" description="Helical" evidence="8">
    <location>
        <begin position="319"/>
        <end position="342"/>
    </location>
</feature>
<dbReference type="WBParaSite" id="PSAMB.scaffold4612size14073.g24824.t1">
    <property type="protein sequence ID" value="PSAMB.scaffold4612size14073.g24824.t1"/>
    <property type="gene ID" value="PSAMB.scaffold4612size14073.g24824"/>
</dbReference>
<evidence type="ECO:0000313" key="10">
    <source>
        <dbReference type="WBParaSite" id="PSAMB.scaffold4612size14073.g24824.t1"/>
    </source>
</evidence>
<feature type="transmembrane region" description="Helical" evidence="8">
    <location>
        <begin position="362"/>
        <end position="382"/>
    </location>
</feature>
<evidence type="ECO:0000256" key="8">
    <source>
        <dbReference type="SAM" id="Phobius"/>
    </source>
</evidence>
<feature type="transmembrane region" description="Helical" evidence="8">
    <location>
        <begin position="394"/>
        <end position="410"/>
    </location>
</feature>
<name>A0A914WNT8_9BILA</name>
<feature type="transmembrane region" description="Helical" evidence="8">
    <location>
        <begin position="178"/>
        <end position="197"/>
    </location>
</feature>
<evidence type="ECO:0000256" key="5">
    <source>
        <dbReference type="ARBA" id="ARBA00022989"/>
    </source>
</evidence>
<evidence type="ECO:0000256" key="7">
    <source>
        <dbReference type="SAM" id="MobiDB-lite"/>
    </source>
</evidence>
<dbReference type="AlphaFoldDB" id="A0A914WNT8"/>
<keyword evidence="9" id="KW-1185">Reference proteome</keyword>
<feature type="transmembrane region" description="Helical" evidence="8">
    <location>
        <begin position="76"/>
        <end position="98"/>
    </location>
</feature>
<keyword evidence="5 8" id="KW-1133">Transmembrane helix</keyword>
<evidence type="ECO:0000313" key="9">
    <source>
        <dbReference type="Proteomes" id="UP000887566"/>
    </source>
</evidence>
<keyword evidence="3" id="KW-0813">Transport</keyword>